<evidence type="ECO:0000313" key="7">
    <source>
        <dbReference type="EMBL" id="CAG2062292.1"/>
    </source>
</evidence>
<dbReference type="PANTHER" id="PTHR23511">
    <property type="entry name" value="SYNAPTIC VESICLE GLYCOPROTEIN 2"/>
    <property type="match status" value="1"/>
</dbReference>
<evidence type="ECO:0000256" key="3">
    <source>
        <dbReference type="ARBA" id="ARBA00022692"/>
    </source>
</evidence>
<evidence type="ECO:0000256" key="2">
    <source>
        <dbReference type="ARBA" id="ARBA00022448"/>
    </source>
</evidence>
<comment type="caution">
    <text evidence="7">The sequence shown here is derived from an EMBL/GenBank/DDBJ whole genome shotgun (WGS) entry which is preliminary data.</text>
</comment>
<evidence type="ECO:0000256" key="6">
    <source>
        <dbReference type="SAM" id="Phobius"/>
    </source>
</evidence>
<organism evidence="7 8">
    <name type="scientific">Timema podura</name>
    <name type="common">Walking stick</name>
    <dbReference type="NCBI Taxonomy" id="61482"/>
    <lineage>
        <taxon>Eukaryota</taxon>
        <taxon>Metazoa</taxon>
        <taxon>Ecdysozoa</taxon>
        <taxon>Arthropoda</taxon>
        <taxon>Hexapoda</taxon>
        <taxon>Insecta</taxon>
        <taxon>Pterygota</taxon>
        <taxon>Neoptera</taxon>
        <taxon>Polyneoptera</taxon>
        <taxon>Phasmatodea</taxon>
        <taxon>Timematodea</taxon>
        <taxon>Timematoidea</taxon>
        <taxon>Timematidae</taxon>
        <taxon>Timema</taxon>
    </lineage>
</organism>
<feature type="transmembrane region" description="Helical" evidence="6">
    <location>
        <begin position="23"/>
        <end position="42"/>
    </location>
</feature>
<keyword evidence="3 6" id="KW-0812">Transmembrane</keyword>
<dbReference type="EMBL" id="CAJPIN010019536">
    <property type="protein sequence ID" value="CAG2062292.1"/>
    <property type="molecule type" value="Genomic_DNA"/>
</dbReference>
<proteinExistence type="predicted"/>
<dbReference type="Gene3D" id="1.20.1250.20">
    <property type="entry name" value="MFS general substrate transporter like domains"/>
    <property type="match status" value="1"/>
</dbReference>
<keyword evidence="4 6" id="KW-1133">Transmembrane helix</keyword>
<gene>
    <name evidence="7" type="ORF">TPAB3V08_LOCUS9243</name>
</gene>
<dbReference type="SUPFAM" id="SSF103473">
    <property type="entry name" value="MFS general substrate transporter"/>
    <property type="match status" value="1"/>
</dbReference>
<evidence type="ECO:0000313" key="8">
    <source>
        <dbReference type="Proteomes" id="UP001153148"/>
    </source>
</evidence>
<dbReference type="Proteomes" id="UP001153148">
    <property type="component" value="Unassembled WGS sequence"/>
</dbReference>
<keyword evidence="2" id="KW-0813">Transport</keyword>
<reference evidence="7" key="1">
    <citation type="submission" date="2021-03" db="EMBL/GenBank/DDBJ databases">
        <authorList>
            <person name="Tran Van P."/>
        </authorList>
    </citation>
    <scope>NUCLEOTIDE SEQUENCE</scope>
</reference>
<accession>A0ABN7P3H7</accession>
<feature type="non-terminal residue" evidence="7">
    <location>
        <position position="231"/>
    </location>
</feature>
<dbReference type="PANTHER" id="PTHR23511:SF36">
    <property type="entry name" value="EG:BACR7A4.13 PROTEIN-RELATED"/>
    <property type="match status" value="1"/>
</dbReference>
<evidence type="ECO:0000256" key="1">
    <source>
        <dbReference type="ARBA" id="ARBA00004141"/>
    </source>
</evidence>
<keyword evidence="5 6" id="KW-0472">Membrane</keyword>
<feature type="transmembrane region" description="Helical" evidence="6">
    <location>
        <begin position="158"/>
        <end position="183"/>
    </location>
</feature>
<name>A0ABN7P3H7_TIMPD</name>
<evidence type="ECO:0000256" key="5">
    <source>
        <dbReference type="ARBA" id="ARBA00023136"/>
    </source>
</evidence>
<comment type="subcellular location">
    <subcellularLocation>
        <location evidence="1">Membrane</location>
        <topology evidence="1">Multi-pass membrane protein</topology>
    </subcellularLocation>
</comment>
<feature type="transmembrane region" description="Helical" evidence="6">
    <location>
        <begin position="204"/>
        <end position="230"/>
    </location>
</feature>
<protein>
    <submittedName>
        <fullName evidence="7">Uncharacterized protein</fullName>
    </submittedName>
</protein>
<dbReference type="InterPro" id="IPR036259">
    <property type="entry name" value="MFS_trans_sf"/>
</dbReference>
<sequence length="231" mass="25027">MDFQDSIWICVCPNVLVGEIDTAISVFCLGIVDLWCSGVAAIRRITQGVRNQELDSIPAQALNGRGTVIGHVDVTELPLPLQCSCDVVAYQRWPSQMQSEHFPPGDDSVTQMSLDLCVVGQENVYMYHTCEQRQIIGFMISGLCGISIYWSRNTNVTIAVIATFLAASSVCGKALISVVVDLFPTSLRAMAVSMTMMFGRSGALLGNLMFPVLLDISCIIPFLLVSGIVIG</sequence>
<evidence type="ECO:0000256" key="4">
    <source>
        <dbReference type="ARBA" id="ARBA00022989"/>
    </source>
</evidence>
<keyword evidence="8" id="KW-1185">Reference proteome</keyword>